<evidence type="ECO:0000313" key="3">
    <source>
        <dbReference type="Proteomes" id="UP001194696"/>
    </source>
</evidence>
<evidence type="ECO:0000313" key="2">
    <source>
        <dbReference type="EMBL" id="KAG0294911.1"/>
    </source>
</evidence>
<reference evidence="2 3" key="1">
    <citation type="journal article" date="2020" name="Fungal Divers.">
        <title>Resolving the Mortierellaceae phylogeny through synthesis of multi-gene phylogenetics and phylogenomics.</title>
        <authorList>
            <person name="Vandepol N."/>
            <person name="Liber J."/>
            <person name="Desiro A."/>
            <person name="Na H."/>
            <person name="Kennedy M."/>
            <person name="Barry K."/>
            <person name="Grigoriev I.V."/>
            <person name="Miller A.N."/>
            <person name="O'Donnell K."/>
            <person name="Stajich J.E."/>
            <person name="Bonito G."/>
        </authorList>
    </citation>
    <scope>NUCLEOTIDE SEQUENCE [LARGE SCALE GENOMIC DNA]</scope>
    <source>
        <strain evidence="2 3">AD045</strain>
    </source>
</reference>
<sequence>MYQAFRGPSGRLEHLEAIYHTQSEQNVVFMDDIESLFPGFTALKKGLVTVAKARDASYKYIDPSCIKYQPDIVLEVVVGESGPAAVDSVVAQIAPSSGTCTHPNQDRDEPSFLDDNQLNINDIQSTLETLTLYSTSTTSVSSAIVTDSTLAEGAVSTEPSSISHRLLQRTQSMLQDSSTQLQVYEQTVQAGKLPQADAIMQGIEALQQELQGNFSRLHSEMTKNGVLQNQILDMQRAAETMAQRMLELQQRTVQMQQQALDRLALIQNKVSAIMTQTYELHEYPIPRLFIVLPKEDEDSTAEKLGRGFRNVFVKQFKLYFLCECGEHTKPPEIANNNSNNATKDSNSGDDSINLKHEVHVARHEGYDLDHPTEFFEKYGTYVLTLLQMLKYGVTIAGVVVAPMAQLSLGDGADAMQKGTDKLFSGMGHRVSNAIEYLQGLSEVPDQSSDRERDGERGISDRLGGLEALEGADLRQLGTFLRNKDDARVFGNLYRIVTSDGHVKWVCLDHYRQNYRSKTMKELKDVVESNDGQYDERTGRVSVKLASPITARQFYVTLAQSRFVNELEVALLWETSLQDLRDLKDAIQHSNVVQLKLTGGGGQGPFSDILNRTRRSDPIIQLMAAGKIRALSLYDNDGFLERISKVPTYLHIRMLDFGQSRLSTKELKRLAGLVPASPLLSLLVLKVFDLDEAVEIIQPAVEIIQPAVESNKHAAALTLRLTKDESHQAILQFNPHAGDILSIQLTAPWLQDTRLFLHPAVQSLLITPYRRIATSHGITRSKELVQTALSRYEALQSLELPCEPYHFHELLDFVRKTASSKCPSLQYLHLRHDDKNQLTSTKLQDPSATNVKLGVISTAGPSDSWDGVNSLFKHFGSEIQGLDLDMCLNYTQTERLLQSMKQAQGSKLRQVTWKIREPINPQIFPAMIQILDLSNPTPSSSTTTSDSTASPWKFTMILDMNRYPDIQPNTSSKASFLDNQMVRDAMANMLIHHVTHLSLHNTDLNQMVGHLQLMGCNGPFKQLRELTIDNQQLYDQGGRTVDQSQEPLERHAAEWIQSLVQRQEDTSSPSSISDERAIADNVSNPTLPRSRHHQMIVAVTSVSFKGVDLSPNAWNDLLQSLDFLTLRSLTIFLCNFTDKELSILIDCCLTTVNKAKAIGFLRTIDPQSNLTLVEERAVMDLWSQEGGGVGGQEGPMQVSVWKNQGVSKAHLFAEQKRILVNGVWWCKFNRA</sequence>
<organism evidence="2 3">
    <name type="scientific">Linnemannia gamsii</name>
    <dbReference type="NCBI Taxonomy" id="64522"/>
    <lineage>
        <taxon>Eukaryota</taxon>
        <taxon>Fungi</taxon>
        <taxon>Fungi incertae sedis</taxon>
        <taxon>Mucoromycota</taxon>
        <taxon>Mortierellomycotina</taxon>
        <taxon>Mortierellomycetes</taxon>
        <taxon>Mortierellales</taxon>
        <taxon>Mortierellaceae</taxon>
        <taxon>Linnemannia</taxon>
    </lineage>
</organism>
<name>A0ABQ7KA70_9FUNG</name>
<feature type="region of interest" description="Disordered" evidence="1">
    <location>
        <begin position="330"/>
        <end position="351"/>
    </location>
</feature>
<comment type="caution">
    <text evidence="2">The sequence shown here is derived from an EMBL/GenBank/DDBJ whole genome shotgun (WGS) entry which is preliminary data.</text>
</comment>
<proteinExistence type="predicted"/>
<gene>
    <name evidence="2" type="ORF">BGZ96_000235</name>
</gene>
<dbReference type="Proteomes" id="UP001194696">
    <property type="component" value="Unassembled WGS sequence"/>
</dbReference>
<protein>
    <submittedName>
        <fullName evidence="2">Uncharacterized protein</fullName>
    </submittedName>
</protein>
<dbReference type="EMBL" id="JAAAIM010000102">
    <property type="protein sequence ID" value="KAG0294911.1"/>
    <property type="molecule type" value="Genomic_DNA"/>
</dbReference>
<feature type="compositionally biased region" description="Low complexity" evidence="1">
    <location>
        <begin position="335"/>
        <end position="345"/>
    </location>
</feature>
<keyword evidence="3" id="KW-1185">Reference proteome</keyword>
<accession>A0ABQ7KA70</accession>
<evidence type="ECO:0000256" key="1">
    <source>
        <dbReference type="SAM" id="MobiDB-lite"/>
    </source>
</evidence>